<keyword evidence="4 7" id="KW-0324">Glycolysis</keyword>
<dbReference type="AlphaFoldDB" id="A0A1G5H0T9"/>
<evidence type="ECO:0000256" key="4">
    <source>
        <dbReference type="ARBA" id="ARBA00023152"/>
    </source>
</evidence>
<feature type="active site" description="Proton donor" evidence="7">
    <location>
        <position position="355"/>
    </location>
</feature>
<comment type="catalytic activity">
    <reaction evidence="6 7 8">
        <text>alpha-D-glucose 6-phosphate = beta-D-fructose 6-phosphate</text>
        <dbReference type="Rhea" id="RHEA:11816"/>
        <dbReference type="ChEBI" id="CHEBI:57634"/>
        <dbReference type="ChEBI" id="CHEBI:58225"/>
        <dbReference type="EC" id="5.3.1.9"/>
    </reaction>
</comment>
<dbReference type="InterPro" id="IPR001672">
    <property type="entry name" value="G6P_Isomerase"/>
</dbReference>
<dbReference type="Pfam" id="PF00342">
    <property type="entry name" value="PGI"/>
    <property type="match status" value="1"/>
</dbReference>
<comment type="pathway">
    <text evidence="7">Carbohydrate biosynthesis; gluconeogenesis.</text>
</comment>
<dbReference type="GO" id="GO:0006096">
    <property type="term" value="P:glycolytic process"/>
    <property type="evidence" value="ECO:0007669"/>
    <property type="project" value="UniProtKB-UniRule"/>
</dbReference>
<dbReference type="GO" id="GO:0006094">
    <property type="term" value="P:gluconeogenesis"/>
    <property type="evidence" value="ECO:0007669"/>
    <property type="project" value="UniProtKB-UniRule"/>
</dbReference>
<name>A0A1G5H0T9_9FLAO</name>
<dbReference type="CDD" id="cd05016">
    <property type="entry name" value="SIS_PGI_2"/>
    <property type="match status" value="1"/>
</dbReference>
<proteinExistence type="inferred from homology"/>
<dbReference type="UniPathway" id="UPA00138"/>
<comment type="similarity">
    <text evidence="2 7 8">Belongs to the GPI family.</text>
</comment>
<feature type="active site" evidence="7">
    <location>
        <position position="514"/>
    </location>
</feature>
<dbReference type="InterPro" id="IPR046348">
    <property type="entry name" value="SIS_dom_sf"/>
</dbReference>
<dbReference type="STRING" id="490189.SAMN02927903_01712"/>
<gene>
    <name evidence="7" type="primary">pgi</name>
    <name evidence="9" type="ORF">SAMN02927903_01712</name>
</gene>
<comment type="subcellular location">
    <subcellularLocation>
        <location evidence="7">Cytoplasm</location>
    </subcellularLocation>
</comment>
<keyword evidence="3 7" id="KW-0312">Gluconeogenesis</keyword>
<dbReference type="InterPro" id="IPR035482">
    <property type="entry name" value="SIS_PGI_2"/>
</dbReference>
<dbReference type="GO" id="GO:0004347">
    <property type="term" value="F:glucose-6-phosphate isomerase activity"/>
    <property type="evidence" value="ECO:0007669"/>
    <property type="project" value="UniProtKB-UniRule"/>
</dbReference>
<dbReference type="InterPro" id="IPR018189">
    <property type="entry name" value="Phosphoglucose_isomerase_CS"/>
</dbReference>
<dbReference type="GO" id="GO:0005829">
    <property type="term" value="C:cytosol"/>
    <property type="evidence" value="ECO:0007669"/>
    <property type="project" value="TreeGrafter"/>
</dbReference>
<evidence type="ECO:0000256" key="6">
    <source>
        <dbReference type="ARBA" id="ARBA00029321"/>
    </source>
</evidence>
<dbReference type="PANTHER" id="PTHR11469:SF1">
    <property type="entry name" value="GLUCOSE-6-PHOSPHATE ISOMERASE"/>
    <property type="match status" value="1"/>
</dbReference>
<dbReference type="RefSeq" id="WP_091141879.1">
    <property type="nucleotide sequence ID" value="NZ_FMVF01000007.1"/>
</dbReference>
<dbReference type="PANTHER" id="PTHR11469">
    <property type="entry name" value="GLUCOSE-6-PHOSPHATE ISOMERASE"/>
    <property type="match status" value="1"/>
</dbReference>
<evidence type="ECO:0000256" key="7">
    <source>
        <dbReference type="HAMAP-Rule" id="MF_00473"/>
    </source>
</evidence>
<dbReference type="PRINTS" id="PR00662">
    <property type="entry name" value="G6PISOMERASE"/>
</dbReference>
<dbReference type="GO" id="GO:0051156">
    <property type="term" value="P:glucose 6-phosphate metabolic process"/>
    <property type="evidence" value="ECO:0007669"/>
    <property type="project" value="TreeGrafter"/>
</dbReference>
<evidence type="ECO:0000256" key="5">
    <source>
        <dbReference type="ARBA" id="ARBA00023235"/>
    </source>
</evidence>
<dbReference type="GO" id="GO:0097367">
    <property type="term" value="F:carbohydrate derivative binding"/>
    <property type="evidence" value="ECO:0007669"/>
    <property type="project" value="InterPro"/>
</dbReference>
<dbReference type="PROSITE" id="PS51463">
    <property type="entry name" value="P_GLUCOSE_ISOMERASE_3"/>
    <property type="match status" value="1"/>
</dbReference>
<dbReference type="OrthoDB" id="140919at2"/>
<dbReference type="NCBIfam" id="NF001211">
    <property type="entry name" value="PRK00179.1"/>
    <property type="match status" value="1"/>
</dbReference>
<organism evidence="9 10">
    <name type="scientific">Flavobacterium caeni</name>
    <dbReference type="NCBI Taxonomy" id="490189"/>
    <lineage>
        <taxon>Bacteria</taxon>
        <taxon>Pseudomonadati</taxon>
        <taxon>Bacteroidota</taxon>
        <taxon>Flavobacteriia</taxon>
        <taxon>Flavobacteriales</taxon>
        <taxon>Flavobacteriaceae</taxon>
        <taxon>Flavobacterium</taxon>
    </lineage>
</organism>
<feature type="active site" evidence="7">
    <location>
        <position position="386"/>
    </location>
</feature>
<dbReference type="GO" id="GO:0048029">
    <property type="term" value="F:monosaccharide binding"/>
    <property type="evidence" value="ECO:0007669"/>
    <property type="project" value="TreeGrafter"/>
</dbReference>
<dbReference type="Proteomes" id="UP000199354">
    <property type="component" value="Unassembled WGS sequence"/>
</dbReference>
<dbReference type="EMBL" id="FMVF01000007">
    <property type="protein sequence ID" value="SCY57291.1"/>
    <property type="molecule type" value="Genomic_DNA"/>
</dbReference>
<keyword evidence="5 7" id="KW-0413">Isomerase</keyword>
<keyword evidence="10" id="KW-1185">Reference proteome</keyword>
<protein>
    <recommendedName>
        <fullName evidence="7">Glucose-6-phosphate isomerase</fullName>
        <shortName evidence="7">GPI</shortName>
        <ecNumber evidence="7">5.3.1.9</ecNumber>
    </recommendedName>
    <alternativeName>
        <fullName evidence="7">Phosphoglucose isomerase</fullName>
        <shortName evidence="7">PGI</shortName>
    </alternativeName>
    <alternativeName>
        <fullName evidence="7">Phosphohexose isomerase</fullName>
        <shortName evidence="7">PHI</shortName>
    </alternativeName>
</protein>
<comment type="function">
    <text evidence="7">Catalyzes the reversible isomerization of glucose-6-phosphate to fructose-6-phosphate.</text>
</comment>
<evidence type="ECO:0000256" key="8">
    <source>
        <dbReference type="RuleBase" id="RU000612"/>
    </source>
</evidence>
<dbReference type="SUPFAM" id="SSF53697">
    <property type="entry name" value="SIS domain"/>
    <property type="match status" value="1"/>
</dbReference>
<dbReference type="PROSITE" id="PS00174">
    <property type="entry name" value="P_GLUCOSE_ISOMERASE_2"/>
    <property type="match status" value="1"/>
</dbReference>
<evidence type="ECO:0000256" key="1">
    <source>
        <dbReference type="ARBA" id="ARBA00004926"/>
    </source>
</evidence>
<evidence type="ECO:0000256" key="3">
    <source>
        <dbReference type="ARBA" id="ARBA00022432"/>
    </source>
</evidence>
<accession>A0A1G5H0T9</accession>
<reference evidence="9 10" key="1">
    <citation type="submission" date="2016-10" db="EMBL/GenBank/DDBJ databases">
        <authorList>
            <person name="de Groot N.N."/>
        </authorList>
    </citation>
    <scope>NUCLEOTIDE SEQUENCE [LARGE SCALE GENOMIC DNA]</scope>
    <source>
        <strain evidence="9 10">CGMCC 1.7031</strain>
    </source>
</reference>
<dbReference type="HAMAP" id="MF_00473">
    <property type="entry name" value="G6P_isomerase"/>
    <property type="match status" value="1"/>
</dbReference>
<dbReference type="InterPro" id="IPR023096">
    <property type="entry name" value="G6P_Isomerase_C"/>
</dbReference>
<dbReference type="UniPathway" id="UPA00109">
    <property type="reaction ID" value="UER00181"/>
</dbReference>
<dbReference type="Gene3D" id="3.40.50.10490">
    <property type="entry name" value="Glucose-6-phosphate isomerase like protein, domain 1"/>
    <property type="match status" value="2"/>
</dbReference>
<dbReference type="PROSITE" id="PS00765">
    <property type="entry name" value="P_GLUCOSE_ISOMERASE_1"/>
    <property type="match status" value="1"/>
</dbReference>
<comment type="pathway">
    <text evidence="1 7 8">Carbohydrate degradation; glycolysis; D-glyceraldehyde 3-phosphate and glycerone phosphate from D-glucose: step 2/4.</text>
</comment>
<dbReference type="FunFam" id="3.40.50.10490:FF:000004">
    <property type="entry name" value="Glucose-6-phosphate isomerase"/>
    <property type="match status" value="1"/>
</dbReference>
<evidence type="ECO:0000313" key="9">
    <source>
        <dbReference type="EMBL" id="SCY57291.1"/>
    </source>
</evidence>
<evidence type="ECO:0000256" key="2">
    <source>
        <dbReference type="ARBA" id="ARBA00006604"/>
    </source>
</evidence>
<dbReference type="Gene3D" id="1.10.1390.10">
    <property type="match status" value="1"/>
</dbReference>
<dbReference type="InterPro" id="IPR035476">
    <property type="entry name" value="SIS_PGI_1"/>
</dbReference>
<dbReference type="EC" id="5.3.1.9" evidence="7"/>
<sequence>MSLPTINPTTTATWQKLQQHYDTMKSVHMKSLFEQDANRAQHFHLKWEDFLVDYSKNIINQQTIDLLVELAQESKLDQAIKSYFAGDAINATEKRAVLHTALRAPESAQIAVEGKNVVPEIYAVKHKIKTFTAEVINGTRKGFTGKPFTDVVNIGIGGSDLGPAMVVDALQFYKNHLNVHFVSNVDGDHVREVIKHLDPETTLFVVASKTFTTQETLSNAETIRAWFLKSATQQDVAKHFVAVSTNIQKVTEFGIDPNNIFPMWDWVGGRFSLWSAVGLSIALAVGYDHFDQLLQGAHDMDRHFQTAAFDQNIPVVLALLSIWYNNFFGAESEALIPYTQYLQKLAPYLQQGIMESNGKSVDRDGNLIDYQTGTIIWGEPGTNSQHAFFQLIHQGTKLIPTDFIGFVKPLYGDFEHHDKLMSNFFAQTEALLNGKTATQVMAEFNKTQLSTGEAEFLAPFKVFSGNKPTNTLLIQKLTPKTLGSLVALYEHKIFVQGVIWNIFSYDQWGVELGKQLANSILDEIRTNTVKKHDSSTEFLLSYFLKNK</sequence>
<dbReference type="CDD" id="cd05015">
    <property type="entry name" value="SIS_PGI_1"/>
    <property type="match status" value="1"/>
</dbReference>
<evidence type="ECO:0000313" key="10">
    <source>
        <dbReference type="Proteomes" id="UP000199354"/>
    </source>
</evidence>
<keyword evidence="7" id="KW-0963">Cytoplasm</keyword>